<feature type="transmembrane region" description="Helical" evidence="1">
    <location>
        <begin position="19"/>
        <end position="37"/>
    </location>
</feature>
<dbReference type="Proteomes" id="UP000249526">
    <property type="component" value="Unassembled WGS sequence"/>
</dbReference>
<keyword evidence="3" id="KW-1185">Reference proteome</keyword>
<name>A0A8G1RDC5_9EURO</name>
<protein>
    <submittedName>
        <fullName evidence="2">Uncharacterized protein</fullName>
    </submittedName>
</protein>
<keyword evidence="1" id="KW-0472">Membrane</keyword>
<gene>
    <name evidence="2" type="ORF">BO85DRAFT_18605</name>
</gene>
<organism evidence="2 3">
    <name type="scientific">Aspergillus piperis CBS 112811</name>
    <dbReference type="NCBI Taxonomy" id="1448313"/>
    <lineage>
        <taxon>Eukaryota</taxon>
        <taxon>Fungi</taxon>
        <taxon>Dikarya</taxon>
        <taxon>Ascomycota</taxon>
        <taxon>Pezizomycotina</taxon>
        <taxon>Eurotiomycetes</taxon>
        <taxon>Eurotiomycetidae</taxon>
        <taxon>Eurotiales</taxon>
        <taxon>Aspergillaceae</taxon>
        <taxon>Aspergillus</taxon>
        <taxon>Aspergillus subgen. Circumdati</taxon>
    </lineage>
</organism>
<reference evidence="2 3" key="1">
    <citation type="submission" date="2018-02" db="EMBL/GenBank/DDBJ databases">
        <title>The genomes of Aspergillus section Nigri reveals drivers in fungal speciation.</title>
        <authorList>
            <consortium name="DOE Joint Genome Institute"/>
            <person name="Vesth T.C."/>
            <person name="Nybo J."/>
            <person name="Theobald S."/>
            <person name="Brandl J."/>
            <person name="Frisvad J.C."/>
            <person name="Nielsen K.F."/>
            <person name="Lyhne E.K."/>
            <person name="Kogle M.E."/>
            <person name="Kuo A."/>
            <person name="Riley R."/>
            <person name="Clum A."/>
            <person name="Nolan M."/>
            <person name="Lipzen A."/>
            <person name="Salamov A."/>
            <person name="Henrissat B."/>
            <person name="Wiebenga A."/>
            <person name="De vries R.P."/>
            <person name="Grigoriev I.V."/>
            <person name="Mortensen U.H."/>
            <person name="Andersen M.R."/>
            <person name="Baker S.E."/>
        </authorList>
    </citation>
    <scope>NUCLEOTIDE SEQUENCE [LARGE SCALE GENOMIC DNA]</scope>
    <source>
        <strain evidence="2 3">CBS 112811</strain>
    </source>
</reference>
<accession>A0A8G1RDC5</accession>
<evidence type="ECO:0000313" key="3">
    <source>
        <dbReference type="Proteomes" id="UP000249526"/>
    </source>
</evidence>
<dbReference type="EMBL" id="KZ825054">
    <property type="protein sequence ID" value="RAH63121.1"/>
    <property type="molecule type" value="Genomic_DNA"/>
</dbReference>
<proteinExistence type="predicted"/>
<sequence length="74" mass="8040">MIQPCSCDSQSGAAVTHDLLLLLVYPLVTLASLGTLIGRFDLRFPFPDPSFQPNQLRLALELRVQKGSLVAVST</sequence>
<evidence type="ECO:0000313" key="2">
    <source>
        <dbReference type="EMBL" id="RAH63121.1"/>
    </source>
</evidence>
<dbReference type="GeneID" id="37157790"/>
<keyword evidence="1" id="KW-1133">Transmembrane helix</keyword>
<keyword evidence="1" id="KW-0812">Transmembrane</keyword>
<evidence type="ECO:0000256" key="1">
    <source>
        <dbReference type="SAM" id="Phobius"/>
    </source>
</evidence>
<dbReference type="RefSeq" id="XP_025521043.1">
    <property type="nucleotide sequence ID" value="XM_025654388.1"/>
</dbReference>
<dbReference type="AlphaFoldDB" id="A0A8G1RDC5"/>